<dbReference type="Proteomes" id="UP000199392">
    <property type="component" value="Unassembled WGS sequence"/>
</dbReference>
<feature type="transmembrane region" description="Helical" evidence="1">
    <location>
        <begin position="242"/>
        <end position="260"/>
    </location>
</feature>
<dbReference type="InterPro" id="IPR018688">
    <property type="entry name" value="PpoB2-like"/>
</dbReference>
<gene>
    <name evidence="2" type="ORF">SAMN04488050_108198</name>
</gene>
<keyword evidence="1" id="KW-0812">Transmembrane</keyword>
<reference evidence="3" key="1">
    <citation type="submission" date="2016-10" db="EMBL/GenBank/DDBJ databases">
        <authorList>
            <person name="Varghese N."/>
            <person name="Submissions S."/>
        </authorList>
    </citation>
    <scope>NUCLEOTIDE SEQUENCE [LARGE SCALE GENOMIC DNA]</scope>
    <source>
        <strain evidence="3">DSM 26894</strain>
    </source>
</reference>
<feature type="transmembrane region" description="Helical" evidence="1">
    <location>
        <begin position="101"/>
        <end position="124"/>
    </location>
</feature>
<dbReference type="Pfam" id="PF09948">
    <property type="entry name" value="PpoB2"/>
    <property type="match status" value="1"/>
</dbReference>
<feature type="transmembrane region" description="Helical" evidence="1">
    <location>
        <begin position="64"/>
        <end position="89"/>
    </location>
</feature>
<keyword evidence="1" id="KW-1133">Transmembrane helix</keyword>
<dbReference type="RefSeq" id="WP_092427351.1">
    <property type="nucleotide sequence ID" value="NZ_FNCL01000009.1"/>
</dbReference>
<feature type="transmembrane region" description="Helical" evidence="1">
    <location>
        <begin position="198"/>
        <end position="222"/>
    </location>
</feature>
<feature type="transmembrane region" description="Helical" evidence="1">
    <location>
        <begin position="9"/>
        <end position="28"/>
    </location>
</feature>
<protein>
    <submittedName>
        <fullName evidence="2">Predicted metal-binding membrane protein</fullName>
    </submittedName>
</protein>
<dbReference type="EMBL" id="FOZW01000008">
    <property type="protein sequence ID" value="SFT02869.1"/>
    <property type="molecule type" value="Genomic_DNA"/>
</dbReference>
<accession>A0A1I6UN44</accession>
<dbReference type="STRING" id="311180.SAMN04488050_108198"/>
<evidence type="ECO:0000313" key="3">
    <source>
        <dbReference type="Proteomes" id="UP000199392"/>
    </source>
</evidence>
<evidence type="ECO:0000313" key="2">
    <source>
        <dbReference type="EMBL" id="SFT02869.1"/>
    </source>
</evidence>
<feature type="transmembrane region" description="Helical" evidence="1">
    <location>
        <begin position="144"/>
        <end position="162"/>
    </location>
</feature>
<evidence type="ECO:0000256" key="1">
    <source>
        <dbReference type="SAM" id="Phobius"/>
    </source>
</evidence>
<dbReference type="OrthoDB" id="164118at2"/>
<keyword evidence="1" id="KW-0472">Membrane</keyword>
<dbReference type="AlphaFoldDB" id="A0A1I6UN44"/>
<keyword evidence="3" id="KW-1185">Reference proteome</keyword>
<organism evidence="2 3">
    <name type="scientific">Alloyangia pacifica</name>
    <dbReference type="NCBI Taxonomy" id="311180"/>
    <lineage>
        <taxon>Bacteria</taxon>
        <taxon>Pseudomonadati</taxon>
        <taxon>Pseudomonadota</taxon>
        <taxon>Alphaproteobacteria</taxon>
        <taxon>Rhodobacterales</taxon>
        <taxon>Roseobacteraceae</taxon>
        <taxon>Alloyangia</taxon>
    </lineage>
</organism>
<sequence>MRSLYHRRAFYGFGLSLAALAWLLLWVWSQSPYGRYLEHGDWMQIGLAGAICAALPFGESLLPAALYVLGWVLMLGAMMLPTTLPILDVYARLVRRRRDRLALIGLVICGYLGAWMVFGAVAHLADLGLVALVRRSDWLTFNGWALGAAVIAGAGVFQFSDLKRRCLERCRMPMSFVIEHWQGRREYRNALRLGWRHGLFCVGCCWALMLLMFVVGTGNLGWMLLLGAVMAVEKNFAWGRRISTPLGIALLGWSGAVVLANTGV</sequence>
<proteinExistence type="predicted"/>
<name>A0A1I6UN44_9RHOB</name>